<sequence length="59" mass="6908">MKRLVSKSALENGIVAELLLFFWSEAELQTCKRQKTKTRNETAKAKSRAEKRAKERREL</sequence>
<protein>
    <submittedName>
        <fullName evidence="2">Uncharacterized protein</fullName>
    </submittedName>
</protein>
<name>A0A6J5UEF1_PRUAR</name>
<dbReference type="EMBL" id="CAEKDK010000003">
    <property type="protein sequence ID" value="CAB4274543.1"/>
    <property type="molecule type" value="Genomic_DNA"/>
</dbReference>
<evidence type="ECO:0000256" key="1">
    <source>
        <dbReference type="SAM" id="MobiDB-lite"/>
    </source>
</evidence>
<dbReference type="AlphaFoldDB" id="A0A6J5UEF1"/>
<proteinExistence type="predicted"/>
<evidence type="ECO:0000313" key="2">
    <source>
        <dbReference type="EMBL" id="CAB4274543.1"/>
    </source>
</evidence>
<dbReference type="Proteomes" id="UP000507222">
    <property type="component" value="Unassembled WGS sequence"/>
</dbReference>
<organism evidence="2 4">
    <name type="scientific">Prunus armeniaca</name>
    <name type="common">Apricot</name>
    <name type="synonym">Armeniaca vulgaris</name>
    <dbReference type="NCBI Taxonomy" id="36596"/>
    <lineage>
        <taxon>Eukaryota</taxon>
        <taxon>Viridiplantae</taxon>
        <taxon>Streptophyta</taxon>
        <taxon>Embryophyta</taxon>
        <taxon>Tracheophyta</taxon>
        <taxon>Spermatophyta</taxon>
        <taxon>Magnoliopsida</taxon>
        <taxon>eudicotyledons</taxon>
        <taxon>Gunneridae</taxon>
        <taxon>Pentapetalae</taxon>
        <taxon>rosids</taxon>
        <taxon>fabids</taxon>
        <taxon>Rosales</taxon>
        <taxon>Rosaceae</taxon>
        <taxon>Amygdaloideae</taxon>
        <taxon>Amygdaleae</taxon>
        <taxon>Prunus</taxon>
    </lineage>
</organism>
<reference evidence="5" key="1">
    <citation type="journal article" date="2020" name="Genome Biol.">
        <title>Gamete binning: chromosome-level and haplotype-resolved genome assembly enabled by high-throughput single-cell sequencing of gamete genomes.</title>
        <authorList>
            <person name="Campoy J.A."/>
            <person name="Sun H."/>
            <person name="Goel M."/>
            <person name="Jiao W.-B."/>
            <person name="Folz-Donahue K."/>
            <person name="Wang N."/>
            <person name="Rubio M."/>
            <person name="Liu C."/>
            <person name="Kukat C."/>
            <person name="Ruiz D."/>
            <person name="Huettel B."/>
            <person name="Schneeberger K."/>
        </authorList>
    </citation>
    <scope>NUCLEOTIDE SEQUENCE [LARGE SCALE GENOMIC DNA]</scope>
    <source>
        <strain evidence="5">cv. Rojo Pasion</strain>
    </source>
</reference>
<dbReference type="EMBL" id="CAEKKB010000003">
    <property type="protein sequence ID" value="CAB4305003.1"/>
    <property type="molecule type" value="Genomic_DNA"/>
</dbReference>
<evidence type="ECO:0000313" key="5">
    <source>
        <dbReference type="Proteomes" id="UP000507245"/>
    </source>
</evidence>
<feature type="compositionally biased region" description="Basic and acidic residues" evidence="1">
    <location>
        <begin position="38"/>
        <end position="59"/>
    </location>
</feature>
<gene>
    <name evidence="2" type="ORF">CURHAP_LOCUS23083</name>
    <name evidence="3" type="ORF">ORAREDHAP_LOCUS22845</name>
</gene>
<evidence type="ECO:0000313" key="3">
    <source>
        <dbReference type="EMBL" id="CAB4305003.1"/>
    </source>
</evidence>
<feature type="region of interest" description="Disordered" evidence="1">
    <location>
        <begin position="33"/>
        <end position="59"/>
    </location>
</feature>
<accession>A0A6J5UEF1</accession>
<dbReference type="Proteomes" id="UP000507245">
    <property type="component" value="Unassembled WGS sequence"/>
</dbReference>
<keyword evidence="5" id="KW-1185">Reference proteome</keyword>
<evidence type="ECO:0000313" key="4">
    <source>
        <dbReference type="Proteomes" id="UP000507222"/>
    </source>
</evidence>
<reference evidence="2 4" key="2">
    <citation type="submission" date="2020-05" db="EMBL/GenBank/DDBJ databases">
        <authorList>
            <person name="Campoy J."/>
            <person name="Schneeberger K."/>
            <person name="Spophaly S."/>
        </authorList>
    </citation>
    <scope>NUCLEOTIDE SEQUENCE [LARGE SCALE GENOMIC DNA]</scope>
    <source>
        <strain evidence="2">PruArmRojPasFocal</strain>
    </source>
</reference>